<comment type="caution">
    <text evidence="4">The sequence shown here is derived from an EMBL/GenBank/DDBJ whole genome shotgun (WGS) entry which is preliminary data.</text>
</comment>
<keyword evidence="1" id="KW-0328">Glycosyltransferase</keyword>
<protein>
    <recommendedName>
        <fullName evidence="3">Hexosyltransferase</fullName>
        <ecNumber evidence="3">2.4.1.-</ecNumber>
    </recommendedName>
</protein>
<organism evidence="4 5">
    <name type="scientific">Taxus chinensis</name>
    <name type="common">Chinese yew</name>
    <name type="synonym">Taxus wallichiana var. chinensis</name>
    <dbReference type="NCBI Taxonomy" id="29808"/>
    <lineage>
        <taxon>Eukaryota</taxon>
        <taxon>Viridiplantae</taxon>
        <taxon>Streptophyta</taxon>
        <taxon>Embryophyta</taxon>
        <taxon>Tracheophyta</taxon>
        <taxon>Spermatophyta</taxon>
        <taxon>Pinopsida</taxon>
        <taxon>Pinidae</taxon>
        <taxon>Conifers II</taxon>
        <taxon>Cupressales</taxon>
        <taxon>Taxaceae</taxon>
        <taxon>Taxus</taxon>
    </lineage>
</organism>
<evidence type="ECO:0000256" key="2">
    <source>
        <dbReference type="ARBA" id="ARBA00023211"/>
    </source>
</evidence>
<dbReference type="Proteomes" id="UP000824469">
    <property type="component" value="Unassembled WGS sequence"/>
</dbReference>
<proteinExistence type="inferred from homology"/>
<dbReference type="EC" id="2.4.1.-" evidence="3"/>
<evidence type="ECO:0000313" key="4">
    <source>
        <dbReference type="EMBL" id="KAH9320178.1"/>
    </source>
</evidence>
<evidence type="ECO:0000313" key="5">
    <source>
        <dbReference type="Proteomes" id="UP000824469"/>
    </source>
</evidence>
<dbReference type="EMBL" id="JAHRHJ020000004">
    <property type="protein sequence ID" value="KAH9320178.1"/>
    <property type="molecule type" value="Genomic_DNA"/>
</dbReference>
<dbReference type="AlphaFoldDB" id="A0AA38LCM6"/>
<accession>A0AA38LCM6</accession>
<dbReference type="InterPro" id="IPR029044">
    <property type="entry name" value="Nucleotide-diphossugar_trans"/>
</dbReference>
<dbReference type="InterPro" id="IPR050587">
    <property type="entry name" value="GNT1/Glycosyltrans_8"/>
</dbReference>
<gene>
    <name evidence="4" type="ORF">KI387_021947</name>
</gene>
<feature type="non-terminal residue" evidence="4">
    <location>
        <position position="1"/>
    </location>
</feature>
<evidence type="ECO:0000256" key="3">
    <source>
        <dbReference type="RuleBase" id="RU362027"/>
    </source>
</evidence>
<sequence length="200" mass="23157">MWQLTKDMAMESVQQGKMIDVIFFSLQITTMQFEASNLANSLKALMIEDEAMNVDVATIMCPEKVQWPNKLGQPPTLYFNVGMFEPCKETYNALLQTLQITPPMPFAEQDFLNIFFQKIYKPTPLLYNLVLAMLWRHPENVELEKVKVVHYCTSGSKPWRYRGKEANKDREDVGKKVVGYLQRPVSGLQMEEHNSRRADS</sequence>
<dbReference type="SUPFAM" id="SSF53448">
    <property type="entry name" value="Nucleotide-diphospho-sugar transferases"/>
    <property type="match status" value="1"/>
</dbReference>
<comment type="similarity">
    <text evidence="3">Belongs to the glycosyltransferase 8 family.</text>
</comment>
<dbReference type="GO" id="GO:0016757">
    <property type="term" value="F:glycosyltransferase activity"/>
    <property type="evidence" value="ECO:0007669"/>
    <property type="project" value="UniProtKB-KW"/>
</dbReference>
<evidence type="ECO:0000256" key="1">
    <source>
        <dbReference type="ARBA" id="ARBA00022676"/>
    </source>
</evidence>
<keyword evidence="1" id="KW-0808">Transferase</keyword>
<keyword evidence="2" id="KW-0464">Manganese</keyword>
<dbReference type="PANTHER" id="PTHR11183">
    <property type="entry name" value="GLYCOGENIN SUBFAMILY MEMBER"/>
    <property type="match status" value="1"/>
</dbReference>
<name>A0AA38LCM6_TAXCH</name>
<dbReference type="InterPro" id="IPR002495">
    <property type="entry name" value="Glyco_trans_8"/>
</dbReference>
<keyword evidence="5" id="KW-1185">Reference proteome</keyword>
<dbReference type="Pfam" id="PF01501">
    <property type="entry name" value="Glyco_transf_8"/>
    <property type="match status" value="1"/>
</dbReference>
<dbReference type="Gene3D" id="3.90.550.10">
    <property type="entry name" value="Spore Coat Polysaccharide Biosynthesis Protein SpsA, Chain A"/>
    <property type="match status" value="1"/>
</dbReference>
<reference evidence="4 5" key="1">
    <citation type="journal article" date="2021" name="Nat. Plants">
        <title>The Taxus genome provides insights into paclitaxel biosynthesis.</title>
        <authorList>
            <person name="Xiong X."/>
            <person name="Gou J."/>
            <person name="Liao Q."/>
            <person name="Li Y."/>
            <person name="Zhou Q."/>
            <person name="Bi G."/>
            <person name="Li C."/>
            <person name="Du R."/>
            <person name="Wang X."/>
            <person name="Sun T."/>
            <person name="Guo L."/>
            <person name="Liang H."/>
            <person name="Lu P."/>
            <person name="Wu Y."/>
            <person name="Zhang Z."/>
            <person name="Ro D.K."/>
            <person name="Shang Y."/>
            <person name="Huang S."/>
            <person name="Yan J."/>
        </authorList>
    </citation>
    <scope>NUCLEOTIDE SEQUENCE [LARGE SCALE GENOMIC DNA]</scope>
    <source>
        <strain evidence="4">Ta-2019</strain>
    </source>
</reference>